<proteinExistence type="predicted"/>
<gene>
    <name evidence="2" type="ORF">CALVIDRAFT_561291</name>
</gene>
<accession>A0A167Q5E5</accession>
<reference evidence="2 3" key="1">
    <citation type="journal article" date="2016" name="Mol. Biol. Evol.">
        <title>Comparative Genomics of Early-Diverging Mushroom-Forming Fungi Provides Insights into the Origins of Lignocellulose Decay Capabilities.</title>
        <authorList>
            <person name="Nagy L.G."/>
            <person name="Riley R."/>
            <person name="Tritt A."/>
            <person name="Adam C."/>
            <person name="Daum C."/>
            <person name="Floudas D."/>
            <person name="Sun H."/>
            <person name="Yadav J.S."/>
            <person name="Pangilinan J."/>
            <person name="Larsson K.H."/>
            <person name="Matsuura K."/>
            <person name="Barry K."/>
            <person name="Labutti K."/>
            <person name="Kuo R."/>
            <person name="Ohm R.A."/>
            <person name="Bhattacharya S.S."/>
            <person name="Shirouzu T."/>
            <person name="Yoshinaga Y."/>
            <person name="Martin F.M."/>
            <person name="Grigoriev I.V."/>
            <person name="Hibbett D.S."/>
        </authorList>
    </citation>
    <scope>NUCLEOTIDE SEQUENCE [LARGE SCALE GENOMIC DNA]</scope>
    <source>
        <strain evidence="2 3">TUFC12733</strain>
    </source>
</reference>
<keyword evidence="3" id="KW-1185">Reference proteome</keyword>
<evidence type="ECO:0000256" key="1">
    <source>
        <dbReference type="SAM" id="MobiDB-lite"/>
    </source>
</evidence>
<dbReference type="Proteomes" id="UP000076738">
    <property type="component" value="Unassembled WGS sequence"/>
</dbReference>
<dbReference type="OrthoDB" id="17066at2759"/>
<evidence type="ECO:0000313" key="3">
    <source>
        <dbReference type="Proteomes" id="UP000076738"/>
    </source>
</evidence>
<dbReference type="AlphaFoldDB" id="A0A167Q5E5"/>
<protein>
    <submittedName>
        <fullName evidence="2">Uncharacterized protein</fullName>
    </submittedName>
</protein>
<feature type="compositionally biased region" description="Low complexity" evidence="1">
    <location>
        <begin position="46"/>
        <end position="62"/>
    </location>
</feature>
<feature type="region of interest" description="Disordered" evidence="1">
    <location>
        <begin position="40"/>
        <end position="88"/>
    </location>
</feature>
<evidence type="ECO:0000313" key="2">
    <source>
        <dbReference type="EMBL" id="KZO99431.1"/>
    </source>
</evidence>
<organism evidence="2 3">
    <name type="scientific">Calocera viscosa (strain TUFC12733)</name>
    <dbReference type="NCBI Taxonomy" id="1330018"/>
    <lineage>
        <taxon>Eukaryota</taxon>
        <taxon>Fungi</taxon>
        <taxon>Dikarya</taxon>
        <taxon>Basidiomycota</taxon>
        <taxon>Agaricomycotina</taxon>
        <taxon>Dacrymycetes</taxon>
        <taxon>Dacrymycetales</taxon>
        <taxon>Dacrymycetaceae</taxon>
        <taxon>Calocera</taxon>
    </lineage>
</organism>
<name>A0A167Q5E5_CALVF</name>
<sequence>MPFACLPDGRRRKLSLKRPSLLLYEAPHYDLNTMSRLASLHGPSIPSSNPVSPQSTSSPSSRRTPKRISSRASPAPESPQLAPAESPFHRKLRSTLRDIAGYVESWNELALGEGLRAAKGVVDNGTELDNALVTNADHRSFIATPKIRAINAHLKTLDGLPTKFNKLFRQIVASVDALESLVVSTAAARGPLFLQTPVWLTWTPENFLNAVLPLPRRYHQSLITMQECVVKLKDPDIAWEEGRDVVRAWAAQRELQAGGVQMGWKELNEVLEVEVRGWNDG</sequence>
<dbReference type="EMBL" id="KV417272">
    <property type="protein sequence ID" value="KZO99431.1"/>
    <property type="molecule type" value="Genomic_DNA"/>
</dbReference>